<comment type="caution">
    <text evidence="4">Lacks conserved residue(s) required for the propagation of feature annotation.</text>
</comment>
<feature type="active site" description="Nucleophile" evidence="4">
    <location>
        <position position="50"/>
    </location>
</feature>
<dbReference type="EMBL" id="JAUTAN010000001">
    <property type="protein sequence ID" value="MDQ1105315.1"/>
    <property type="molecule type" value="Genomic_DNA"/>
</dbReference>
<dbReference type="InterPro" id="IPR016035">
    <property type="entry name" value="Acyl_Trfase/lysoPLipase"/>
</dbReference>
<evidence type="ECO:0000313" key="8">
    <source>
        <dbReference type="Proteomes" id="UP001239215"/>
    </source>
</evidence>
<evidence type="ECO:0000256" key="2">
    <source>
        <dbReference type="ARBA" id="ARBA00022963"/>
    </source>
</evidence>
<feature type="short sequence motif" description="DGA/G" evidence="4">
    <location>
        <begin position="164"/>
        <end position="166"/>
    </location>
</feature>
<evidence type="ECO:0000256" key="5">
    <source>
        <dbReference type="SAM" id="MobiDB-lite"/>
    </source>
</evidence>
<dbReference type="PANTHER" id="PTHR14226">
    <property type="entry name" value="NEUROPATHY TARGET ESTERASE/SWISS CHEESE D.MELANOGASTER"/>
    <property type="match status" value="1"/>
</dbReference>
<evidence type="ECO:0000259" key="6">
    <source>
        <dbReference type="PROSITE" id="PS51635"/>
    </source>
</evidence>
<organism evidence="7 8">
    <name type="scientific">Nocardioides zeae</name>
    <dbReference type="NCBI Taxonomy" id="1457234"/>
    <lineage>
        <taxon>Bacteria</taxon>
        <taxon>Bacillati</taxon>
        <taxon>Actinomycetota</taxon>
        <taxon>Actinomycetes</taxon>
        <taxon>Propionibacteriales</taxon>
        <taxon>Nocardioidaceae</taxon>
        <taxon>Nocardioides</taxon>
    </lineage>
</organism>
<feature type="active site" description="Proton acceptor" evidence="4">
    <location>
        <position position="164"/>
    </location>
</feature>
<accession>A0AAJ1U3M3</accession>
<keyword evidence="1 4" id="KW-0378">Hydrolase</keyword>
<dbReference type="Pfam" id="PF01734">
    <property type="entry name" value="Patatin"/>
    <property type="match status" value="1"/>
</dbReference>
<dbReference type="InterPro" id="IPR002641">
    <property type="entry name" value="PNPLA_dom"/>
</dbReference>
<dbReference type="Proteomes" id="UP001239215">
    <property type="component" value="Unassembled WGS sequence"/>
</dbReference>
<dbReference type="GO" id="GO:0016787">
    <property type="term" value="F:hydrolase activity"/>
    <property type="evidence" value="ECO:0007669"/>
    <property type="project" value="UniProtKB-UniRule"/>
</dbReference>
<proteinExistence type="predicted"/>
<reference evidence="7" key="1">
    <citation type="submission" date="2023-07" db="EMBL/GenBank/DDBJ databases">
        <title>Functional and genomic diversity of the sorghum phyllosphere microbiome.</title>
        <authorList>
            <person name="Shade A."/>
        </authorList>
    </citation>
    <scope>NUCLEOTIDE SEQUENCE</scope>
    <source>
        <strain evidence="7">SORGH_AS_1067</strain>
    </source>
</reference>
<gene>
    <name evidence="7" type="ORF">QE405_002599</name>
</gene>
<dbReference type="RefSeq" id="WP_307201419.1">
    <property type="nucleotide sequence ID" value="NZ_JAUTAN010000001.1"/>
</dbReference>
<evidence type="ECO:0000256" key="3">
    <source>
        <dbReference type="ARBA" id="ARBA00023098"/>
    </source>
</evidence>
<dbReference type="Gene3D" id="3.40.1090.10">
    <property type="entry name" value="Cytosolic phospholipase A2 catalytic domain"/>
    <property type="match status" value="2"/>
</dbReference>
<dbReference type="InterPro" id="IPR050301">
    <property type="entry name" value="NTE"/>
</dbReference>
<dbReference type="AlphaFoldDB" id="A0AAJ1U3M3"/>
<keyword evidence="2 4" id="KW-0442">Lipid degradation</keyword>
<evidence type="ECO:0000256" key="4">
    <source>
        <dbReference type="PROSITE-ProRule" id="PRU01161"/>
    </source>
</evidence>
<feature type="domain" description="PNPLA" evidence="6">
    <location>
        <begin position="17"/>
        <end position="177"/>
    </location>
</feature>
<feature type="region of interest" description="Disordered" evidence="5">
    <location>
        <begin position="192"/>
        <end position="249"/>
    </location>
</feature>
<name>A0AAJ1U3M3_9ACTN</name>
<sequence length="344" mass="36529">MTSTTTPAPARRTRVALALGSGGARGYAHLGALRELRARGHEVVTIAGTSMGAVVGALAAAGRDDDFATWATGLRQRDVLRLMDFKLSAPGAVAADRLLNEIGELFGDADIEDLPVPFTAVATDLGSQREVWFQRGPLLPAVRASIAIPGFFTPVMINGRLLVDGGLLNPVPIDPTTAVPADLTVAVSLLGRRERPGRQAPSQESAAPQRREEWRDRLRRTIASITGRDEHAVDAGQNDGHPGEPVEPVEPVEPAALEAVAAAEPPVGGIDPLPKDLRLTDVTAQAFEAMQGLVHRYRQAAFPADVTVDVPVDACRTLDFHRAAEMIELGQRLTAEALDRAGIS</sequence>
<dbReference type="SUPFAM" id="SSF52151">
    <property type="entry name" value="FabD/lysophospholipase-like"/>
    <property type="match status" value="1"/>
</dbReference>
<evidence type="ECO:0000313" key="7">
    <source>
        <dbReference type="EMBL" id="MDQ1105315.1"/>
    </source>
</evidence>
<dbReference type="GO" id="GO:0016042">
    <property type="term" value="P:lipid catabolic process"/>
    <property type="evidence" value="ECO:0007669"/>
    <property type="project" value="UniProtKB-UniRule"/>
</dbReference>
<dbReference type="PANTHER" id="PTHR14226:SF76">
    <property type="entry name" value="NTE FAMILY PROTEIN RSSA"/>
    <property type="match status" value="1"/>
</dbReference>
<evidence type="ECO:0000256" key="1">
    <source>
        <dbReference type="ARBA" id="ARBA00022801"/>
    </source>
</evidence>
<feature type="short sequence motif" description="GXSXG" evidence="4">
    <location>
        <begin position="48"/>
        <end position="52"/>
    </location>
</feature>
<dbReference type="PROSITE" id="PS51635">
    <property type="entry name" value="PNPLA"/>
    <property type="match status" value="1"/>
</dbReference>
<keyword evidence="3 4" id="KW-0443">Lipid metabolism</keyword>
<protein>
    <submittedName>
        <fullName evidence="7">NTE family protein</fullName>
    </submittedName>
</protein>
<comment type="caution">
    <text evidence="7">The sequence shown here is derived from an EMBL/GenBank/DDBJ whole genome shotgun (WGS) entry which is preliminary data.</text>
</comment>